<keyword evidence="3" id="KW-1185">Reference proteome</keyword>
<protein>
    <submittedName>
        <fullName evidence="2">Uncharacterized protein</fullName>
    </submittedName>
</protein>
<name>A0A6G1QCV2_CHAAH</name>
<evidence type="ECO:0000313" key="3">
    <source>
        <dbReference type="Proteomes" id="UP000503349"/>
    </source>
</evidence>
<accession>A0A6G1QCV2</accession>
<reference evidence="2 3" key="1">
    <citation type="submission" date="2019-02" db="EMBL/GenBank/DDBJ databases">
        <title>Opniocepnalus argus genome.</title>
        <authorList>
            <person name="Zhou C."/>
            <person name="Xiao S."/>
        </authorList>
    </citation>
    <scope>NUCLEOTIDE SEQUENCE [LARGE SCALE GENOMIC DNA]</scope>
    <source>
        <strain evidence="2">OARG1902GOOAL</strain>
        <tissue evidence="2">Muscle</tissue>
    </source>
</reference>
<reference evidence="3" key="2">
    <citation type="submission" date="2019-02" db="EMBL/GenBank/DDBJ databases">
        <title>Opniocepnalus argus Var Kimnra genome.</title>
        <authorList>
            <person name="Zhou C."/>
            <person name="Xiao S."/>
        </authorList>
    </citation>
    <scope>NUCLEOTIDE SEQUENCE [LARGE SCALE GENOMIC DNA]</scope>
</reference>
<keyword evidence="1" id="KW-0732">Signal</keyword>
<evidence type="ECO:0000313" key="2">
    <source>
        <dbReference type="EMBL" id="KAF3700375.1"/>
    </source>
</evidence>
<feature type="chain" id="PRO_5026205320" evidence="1">
    <location>
        <begin position="20"/>
        <end position="62"/>
    </location>
</feature>
<organism evidence="2 3">
    <name type="scientific">Channa argus</name>
    <name type="common">Northern snakehead</name>
    <name type="synonym">Ophicephalus argus</name>
    <dbReference type="NCBI Taxonomy" id="215402"/>
    <lineage>
        <taxon>Eukaryota</taxon>
        <taxon>Metazoa</taxon>
        <taxon>Chordata</taxon>
        <taxon>Craniata</taxon>
        <taxon>Vertebrata</taxon>
        <taxon>Euteleostomi</taxon>
        <taxon>Actinopterygii</taxon>
        <taxon>Neopterygii</taxon>
        <taxon>Teleostei</taxon>
        <taxon>Neoteleostei</taxon>
        <taxon>Acanthomorphata</taxon>
        <taxon>Anabantaria</taxon>
        <taxon>Anabantiformes</taxon>
        <taxon>Channoidei</taxon>
        <taxon>Channidae</taxon>
        <taxon>Channa</taxon>
    </lineage>
</organism>
<gene>
    <name evidence="2" type="ORF">EXN66_Car016062</name>
</gene>
<feature type="signal peptide" evidence="1">
    <location>
        <begin position="1"/>
        <end position="19"/>
    </location>
</feature>
<dbReference type="EMBL" id="CM015726">
    <property type="protein sequence ID" value="KAF3700375.1"/>
    <property type="molecule type" value="Genomic_DNA"/>
</dbReference>
<proteinExistence type="predicted"/>
<dbReference type="Proteomes" id="UP000503349">
    <property type="component" value="Chromosome 15"/>
</dbReference>
<evidence type="ECO:0000256" key="1">
    <source>
        <dbReference type="SAM" id="SignalP"/>
    </source>
</evidence>
<dbReference type="AlphaFoldDB" id="A0A6G1QCV2"/>
<sequence>MLSVASVMAFYIKLMSLIAVRQPWLSAWREIVLSSLHNRHHSRDDDWGPCMNYLLQIPTHGF</sequence>